<evidence type="ECO:0000256" key="1">
    <source>
        <dbReference type="ARBA" id="ARBA00004141"/>
    </source>
</evidence>
<evidence type="ECO:0000256" key="4">
    <source>
        <dbReference type="ARBA" id="ARBA00023136"/>
    </source>
</evidence>
<evidence type="ECO:0000313" key="8">
    <source>
        <dbReference type="Proteomes" id="UP000640333"/>
    </source>
</evidence>
<proteinExistence type="predicted"/>
<feature type="transmembrane region" description="Helical" evidence="5">
    <location>
        <begin position="98"/>
        <end position="114"/>
    </location>
</feature>
<feature type="transmembrane region" description="Helical" evidence="5">
    <location>
        <begin position="221"/>
        <end position="240"/>
    </location>
</feature>
<name>A0A8J7JZB5_9GAMM</name>
<dbReference type="GO" id="GO:0016020">
    <property type="term" value="C:membrane"/>
    <property type="evidence" value="ECO:0007669"/>
    <property type="project" value="UniProtKB-SubCell"/>
</dbReference>
<dbReference type="InterPro" id="IPR036513">
    <property type="entry name" value="STAS_dom_sf"/>
</dbReference>
<dbReference type="PROSITE" id="PS50801">
    <property type="entry name" value="STAS"/>
    <property type="match status" value="1"/>
</dbReference>
<dbReference type="Gene3D" id="3.30.750.24">
    <property type="entry name" value="STAS domain"/>
    <property type="match status" value="1"/>
</dbReference>
<feature type="domain" description="STAS" evidence="6">
    <location>
        <begin position="470"/>
        <end position="570"/>
    </location>
</feature>
<dbReference type="InterPro" id="IPR001902">
    <property type="entry name" value="SLC26A/SulP_fam"/>
</dbReference>
<dbReference type="AlphaFoldDB" id="A0A8J7JZB5"/>
<sequence length="580" mass="61275">MFDHVRIYGEPLRCVDCLFARQRIGVFGVQLISGFSTSNIRGDLYGGLTAAVVALPLALAFGVSSGVGAIAGLYGAIFVGLFAALFGGTPSQVSGPTGPMTVVMAAVFTQFVAIDPNSGPILAFTVVIMGGAFQALFGLLRLGKYITLVPFPVISGFMSGIGVIIILLQLGPLLGHAAPGGVIDAVEALPAFIEQTNLSALLLGLLSLATLFFLPRRLATLIPSPLVALIIGTLLSLFLLRDDSLTVIGEIPTGLPSLQWPTFNADLFQEMVQAALMLAALGSVDSLLTSLVADNMTKTHHNSDRELVGQGIGNMVAGLFGGLPGAGATMRTVVNIRAGGKTPISGSVHALALLAIVLGAGPLAENIPHAVLAGILIKVGIDIIDWKFLQRLHRAPMFVVVLMLLVFGLTVFVDLVTAVLAGVFLANIITVKRLADTQIAAVQVISDADDEHDLLNARENEVLRQAAGRILLYHFNGPVSYGAAKGIIQKLQQAQKHDALILDFSRVPMIDVSTAMAIEDMIVDSQAACREVYVIGTNDVVHNVLSRMQILRLLPERCLHEQRESALEAAYSHLDKVIAG</sequence>
<protein>
    <submittedName>
        <fullName evidence="7">SulP family inorganic anion transporter</fullName>
    </submittedName>
</protein>
<dbReference type="Pfam" id="PF00916">
    <property type="entry name" value="Sulfate_transp"/>
    <property type="match status" value="1"/>
</dbReference>
<organism evidence="7 8">
    <name type="scientific">Pontibacterium sinense</name>
    <dbReference type="NCBI Taxonomy" id="2781979"/>
    <lineage>
        <taxon>Bacteria</taxon>
        <taxon>Pseudomonadati</taxon>
        <taxon>Pseudomonadota</taxon>
        <taxon>Gammaproteobacteria</taxon>
        <taxon>Oceanospirillales</taxon>
        <taxon>Oceanospirillaceae</taxon>
        <taxon>Pontibacterium</taxon>
    </lineage>
</organism>
<evidence type="ECO:0000259" key="6">
    <source>
        <dbReference type="PROSITE" id="PS50801"/>
    </source>
</evidence>
<feature type="transmembrane region" description="Helical" evidence="5">
    <location>
        <begin position="69"/>
        <end position="86"/>
    </location>
</feature>
<gene>
    <name evidence="7" type="ORF">IOQ59_15175</name>
</gene>
<dbReference type="Pfam" id="PF01740">
    <property type="entry name" value="STAS"/>
    <property type="match status" value="1"/>
</dbReference>
<evidence type="ECO:0000256" key="2">
    <source>
        <dbReference type="ARBA" id="ARBA00022692"/>
    </source>
</evidence>
<feature type="transmembrane region" description="Helical" evidence="5">
    <location>
        <begin position="398"/>
        <end position="425"/>
    </location>
</feature>
<keyword evidence="4 5" id="KW-0472">Membrane</keyword>
<keyword evidence="2 5" id="KW-0812">Transmembrane</keyword>
<dbReference type="GO" id="GO:0055085">
    <property type="term" value="P:transmembrane transport"/>
    <property type="evidence" value="ECO:0007669"/>
    <property type="project" value="InterPro"/>
</dbReference>
<feature type="transmembrane region" description="Helical" evidence="5">
    <location>
        <begin position="271"/>
        <end position="293"/>
    </location>
</feature>
<dbReference type="PANTHER" id="PTHR11814">
    <property type="entry name" value="SULFATE TRANSPORTER"/>
    <property type="match status" value="1"/>
</dbReference>
<evidence type="ECO:0000256" key="3">
    <source>
        <dbReference type="ARBA" id="ARBA00022989"/>
    </source>
</evidence>
<accession>A0A8J7JZB5</accession>
<keyword evidence="8" id="KW-1185">Reference proteome</keyword>
<dbReference type="InterPro" id="IPR002645">
    <property type="entry name" value="STAS_dom"/>
</dbReference>
<dbReference type="SUPFAM" id="SSF52091">
    <property type="entry name" value="SpoIIaa-like"/>
    <property type="match status" value="1"/>
</dbReference>
<reference evidence="7" key="1">
    <citation type="submission" date="2020-10" db="EMBL/GenBank/DDBJ databases">
        <title>Bacterium isolated from coastal waters sediment.</title>
        <authorList>
            <person name="Chen R.-J."/>
            <person name="Lu D.-C."/>
            <person name="Zhu K.-L."/>
            <person name="Du Z.-J."/>
        </authorList>
    </citation>
    <scope>NUCLEOTIDE SEQUENCE</scope>
    <source>
        <strain evidence="7">N1Y112</strain>
    </source>
</reference>
<feature type="transmembrane region" description="Helical" evidence="5">
    <location>
        <begin position="120"/>
        <end position="140"/>
    </location>
</feature>
<feature type="transmembrane region" description="Helical" evidence="5">
    <location>
        <begin position="198"/>
        <end position="214"/>
    </location>
</feature>
<dbReference type="CDD" id="cd07042">
    <property type="entry name" value="STAS_SulP_like_sulfate_transporter"/>
    <property type="match status" value="1"/>
</dbReference>
<dbReference type="InterPro" id="IPR011547">
    <property type="entry name" value="SLC26A/SulP_dom"/>
</dbReference>
<evidence type="ECO:0000313" key="7">
    <source>
        <dbReference type="EMBL" id="MBE9398598.1"/>
    </source>
</evidence>
<comment type="subcellular location">
    <subcellularLocation>
        <location evidence="1">Membrane</location>
        <topology evidence="1">Multi-pass membrane protein</topology>
    </subcellularLocation>
</comment>
<evidence type="ECO:0000256" key="5">
    <source>
        <dbReference type="SAM" id="Phobius"/>
    </source>
</evidence>
<dbReference type="EMBL" id="JADEYS010000016">
    <property type="protein sequence ID" value="MBE9398598.1"/>
    <property type="molecule type" value="Genomic_DNA"/>
</dbReference>
<feature type="transmembrane region" description="Helical" evidence="5">
    <location>
        <begin position="44"/>
        <end position="63"/>
    </location>
</feature>
<keyword evidence="3 5" id="KW-1133">Transmembrane helix</keyword>
<feature type="transmembrane region" description="Helical" evidence="5">
    <location>
        <begin position="147"/>
        <end position="170"/>
    </location>
</feature>
<comment type="caution">
    <text evidence="7">The sequence shown here is derived from an EMBL/GenBank/DDBJ whole genome shotgun (WGS) entry which is preliminary data.</text>
</comment>
<dbReference type="Proteomes" id="UP000640333">
    <property type="component" value="Unassembled WGS sequence"/>
</dbReference>